<keyword evidence="3 5" id="KW-0067">ATP-binding</keyword>
<evidence type="ECO:0000256" key="1">
    <source>
        <dbReference type="ARBA" id="ARBA00005417"/>
    </source>
</evidence>
<reference evidence="5 6" key="1">
    <citation type="submission" date="2019-12" db="EMBL/GenBank/DDBJ databases">
        <authorList>
            <person name="Yang R."/>
        </authorList>
    </citation>
    <scope>NUCLEOTIDE SEQUENCE [LARGE SCALE GENOMIC DNA]</scope>
    <source>
        <strain evidence="5 6">DONG20-135</strain>
    </source>
</reference>
<dbReference type="InterPro" id="IPR003439">
    <property type="entry name" value="ABC_transporter-like_ATP-bd"/>
</dbReference>
<evidence type="ECO:0000313" key="6">
    <source>
        <dbReference type="Proteomes" id="UP000434036"/>
    </source>
</evidence>
<accession>A0A6N8UA86</accession>
<dbReference type="PANTHER" id="PTHR24220:SF689">
    <property type="entry name" value="LIPOPROTEIN-RELEASING SYSTEM ATP-BINDING PROTEIN LOLD"/>
    <property type="match status" value="1"/>
</dbReference>
<dbReference type="Gene3D" id="3.40.50.300">
    <property type="entry name" value="P-loop containing nucleotide triphosphate hydrolases"/>
    <property type="match status" value="1"/>
</dbReference>
<evidence type="ECO:0000313" key="5">
    <source>
        <dbReference type="EMBL" id="MXQ73643.1"/>
    </source>
</evidence>
<dbReference type="Pfam" id="PF00005">
    <property type="entry name" value="ABC_tran"/>
    <property type="match status" value="1"/>
</dbReference>
<evidence type="ECO:0000256" key="3">
    <source>
        <dbReference type="ARBA" id="ARBA00022840"/>
    </source>
</evidence>
<dbReference type="PANTHER" id="PTHR24220">
    <property type="entry name" value="IMPORT ATP-BINDING PROTEIN"/>
    <property type="match status" value="1"/>
</dbReference>
<dbReference type="GO" id="GO:0022857">
    <property type="term" value="F:transmembrane transporter activity"/>
    <property type="evidence" value="ECO:0007669"/>
    <property type="project" value="TreeGrafter"/>
</dbReference>
<comment type="similarity">
    <text evidence="1">Belongs to the ABC transporter superfamily.</text>
</comment>
<dbReference type="EMBL" id="WUUQ01000002">
    <property type="protein sequence ID" value="MXQ73643.1"/>
    <property type="molecule type" value="Genomic_DNA"/>
</dbReference>
<dbReference type="GO" id="GO:0016887">
    <property type="term" value="F:ATP hydrolysis activity"/>
    <property type="evidence" value="ECO:0007669"/>
    <property type="project" value="InterPro"/>
</dbReference>
<comment type="caution">
    <text evidence="5">The sequence shown here is derived from an EMBL/GenBank/DDBJ whole genome shotgun (WGS) entry which is preliminary data.</text>
</comment>
<feature type="domain" description="ABC transporter" evidence="4">
    <location>
        <begin position="4"/>
        <end position="220"/>
    </location>
</feature>
<dbReference type="AlphaFoldDB" id="A0A6N8UA86"/>
<dbReference type="PROSITE" id="PS50893">
    <property type="entry name" value="ABC_TRANSPORTER_2"/>
    <property type="match status" value="1"/>
</dbReference>
<dbReference type="RefSeq" id="WP_160625080.1">
    <property type="nucleotide sequence ID" value="NZ_WUUQ01000002.1"/>
</dbReference>
<dbReference type="SUPFAM" id="SSF52540">
    <property type="entry name" value="P-loop containing nucleoside triphosphate hydrolases"/>
    <property type="match status" value="1"/>
</dbReference>
<dbReference type="GO" id="GO:0005886">
    <property type="term" value="C:plasma membrane"/>
    <property type="evidence" value="ECO:0007669"/>
    <property type="project" value="TreeGrafter"/>
</dbReference>
<keyword evidence="6" id="KW-1185">Reference proteome</keyword>
<dbReference type="InterPro" id="IPR017871">
    <property type="entry name" value="ABC_transporter-like_CS"/>
</dbReference>
<evidence type="ECO:0000259" key="4">
    <source>
        <dbReference type="PROSITE" id="PS50893"/>
    </source>
</evidence>
<dbReference type="SMART" id="SM00382">
    <property type="entry name" value="AAA"/>
    <property type="match status" value="1"/>
</dbReference>
<proteinExistence type="inferred from homology"/>
<keyword evidence="2" id="KW-0547">Nucleotide-binding</keyword>
<protein>
    <submittedName>
        <fullName evidence="5">ATP-binding cassette domain-containing protein</fullName>
    </submittedName>
</protein>
<reference evidence="5 6" key="2">
    <citation type="submission" date="2020-01" db="EMBL/GenBank/DDBJ databases">
        <title>Clostridiaceae sp. nov. isolated from the gut of human by culturomics.</title>
        <authorList>
            <person name="Chang Y."/>
        </authorList>
    </citation>
    <scope>NUCLEOTIDE SEQUENCE [LARGE SCALE GENOMIC DNA]</scope>
    <source>
        <strain evidence="5 6">DONG20-135</strain>
    </source>
</reference>
<organism evidence="5 6">
    <name type="scientific">Copranaerobaculum intestinale</name>
    <dbReference type="NCBI Taxonomy" id="2692629"/>
    <lineage>
        <taxon>Bacteria</taxon>
        <taxon>Bacillati</taxon>
        <taxon>Bacillota</taxon>
        <taxon>Erysipelotrichia</taxon>
        <taxon>Erysipelotrichales</taxon>
        <taxon>Erysipelotrichaceae</taxon>
        <taxon>Copranaerobaculum</taxon>
    </lineage>
</organism>
<gene>
    <name evidence="5" type="ORF">GSF08_06805</name>
</gene>
<dbReference type="InterPro" id="IPR015854">
    <property type="entry name" value="ABC_transpr_LolD-like"/>
</dbReference>
<name>A0A6N8UA86_9FIRM</name>
<dbReference type="PROSITE" id="PS00211">
    <property type="entry name" value="ABC_TRANSPORTER_1"/>
    <property type="match status" value="1"/>
</dbReference>
<dbReference type="InterPro" id="IPR027417">
    <property type="entry name" value="P-loop_NTPase"/>
</dbReference>
<evidence type="ECO:0000256" key="2">
    <source>
        <dbReference type="ARBA" id="ARBA00022741"/>
    </source>
</evidence>
<sequence>MSILRLANVSYIYDGSKKRVLKDINVEFECGILYGIIGKSGAGKSTLLSLLSGLDKCKEGAIIYNEKNMNEIDRDEYRAKGIGVIFQGYNLLTNATVLDNILLSIDISGKKIPNKKEYALELLEKVGIDKEKAMRKVLKLSGGEQQRVGIARALSHDPKVIIADEPTGNLDSDTEANIMGILERLAHEEDKCVIIVTHSKGAASYVDELYALTAGTLTFVR</sequence>
<dbReference type="Proteomes" id="UP000434036">
    <property type="component" value="Unassembled WGS sequence"/>
</dbReference>
<dbReference type="InterPro" id="IPR003593">
    <property type="entry name" value="AAA+_ATPase"/>
</dbReference>
<dbReference type="GO" id="GO:0005524">
    <property type="term" value="F:ATP binding"/>
    <property type="evidence" value="ECO:0007669"/>
    <property type="project" value="UniProtKB-KW"/>
</dbReference>